<dbReference type="PANTHER" id="PTHR30561">
    <property type="entry name" value="SMR FAMILY PROTON-DEPENDENT DRUG EFFLUX TRANSPORTER SUGE"/>
    <property type="match status" value="1"/>
</dbReference>
<dbReference type="OrthoDB" id="9808638at2"/>
<dbReference type="InterPro" id="IPR000390">
    <property type="entry name" value="Small_drug/metabolite_transptr"/>
</dbReference>
<keyword evidence="6 9" id="KW-0472">Membrane</keyword>
<dbReference type="AlphaFoldDB" id="A0A4R7AZ59"/>
<feature type="transmembrane region" description="Helical" evidence="9">
    <location>
        <begin position="35"/>
        <end position="55"/>
    </location>
</feature>
<dbReference type="PANTHER" id="PTHR30561:SF1">
    <property type="entry name" value="MULTIDRUG TRANSPORTER EMRE"/>
    <property type="match status" value="1"/>
</dbReference>
<evidence type="ECO:0000256" key="3">
    <source>
        <dbReference type="ARBA" id="ARBA00022475"/>
    </source>
</evidence>
<keyword evidence="4 8" id="KW-0812">Transmembrane</keyword>
<dbReference type="Proteomes" id="UP000295611">
    <property type="component" value="Unassembled WGS sequence"/>
</dbReference>
<evidence type="ECO:0000256" key="9">
    <source>
        <dbReference type="SAM" id="Phobius"/>
    </source>
</evidence>
<gene>
    <name evidence="10" type="ORF">DFP86_11324</name>
</gene>
<comment type="caution">
    <text evidence="10">The sequence shown here is derived from an EMBL/GenBank/DDBJ whole genome shotgun (WGS) entry which is preliminary data.</text>
</comment>
<dbReference type="GO" id="GO:0022857">
    <property type="term" value="F:transmembrane transporter activity"/>
    <property type="evidence" value="ECO:0007669"/>
    <property type="project" value="InterPro"/>
</dbReference>
<dbReference type="GO" id="GO:1990961">
    <property type="term" value="P:xenobiotic detoxification by transmembrane export across the plasma membrane"/>
    <property type="evidence" value="ECO:0007669"/>
    <property type="project" value="UniProtKB-ARBA"/>
</dbReference>
<evidence type="ECO:0000256" key="2">
    <source>
        <dbReference type="ARBA" id="ARBA00022448"/>
    </source>
</evidence>
<dbReference type="SUPFAM" id="SSF103481">
    <property type="entry name" value="Multidrug resistance efflux transporter EmrE"/>
    <property type="match status" value="1"/>
</dbReference>
<reference evidence="10 11" key="1">
    <citation type="submission" date="2019-03" db="EMBL/GenBank/DDBJ databases">
        <title>Genomic Encyclopedia of Type Strains, Phase III (KMG-III): the genomes of soil and plant-associated and newly described type strains.</title>
        <authorList>
            <person name="Whitman W."/>
        </authorList>
    </citation>
    <scope>NUCLEOTIDE SEQUENCE [LARGE SCALE GENOMIC DNA]</scope>
    <source>
        <strain evidence="10 11">CECT 8976</strain>
    </source>
</reference>
<evidence type="ECO:0000313" key="11">
    <source>
        <dbReference type="Proteomes" id="UP000295611"/>
    </source>
</evidence>
<evidence type="ECO:0000256" key="6">
    <source>
        <dbReference type="ARBA" id="ARBA00023136"/>
    </source>
</evidence>
<sequence length="112" mass="11785">MHPTLTSWLMLAGAIAAEVTATSSLKLAAGFSRPLPSMVVVLGYIVSFWLLGRVVQRLELGLVYAVWCGVGMAVVAMVGVFAYGESLTWLKCAGIVFITAGVVMLSFAKSSA</sequence>
<dbReference type="InterPro" id="IPR037185">
    <property type="entry name" value="EmrE-like"/>
</dbReference>
<comment type="subcellular location">
    <subcellularLocation>
        <location evidence="1 8">Cell membrane</location>
        <topology evidence="1 8">Multi-pass membrane protein</topology>
    </subcellularLocation>
</comment>
<organism evidence="10 11">
    <name type="scientific">Paludibacterium purpuratum</name>
    <dbReference type="NCBI Taxonomy" id="1144873"/>
    <lineage>
        <taxon>Bacteria</taxon>
        <taxon>Pseudomonadati</taxon>
        <taxon>Pseudomonadota</taxon>
        <taxon>Betaproteobacteria</taxon>
        <taxon>Neisseriales</taxon>
        <taxon>Chromobacteriaceae</taxon>
        <taxon>Paludibacterium</taxon>
    </lineage>
</organism>
<accession>A0A4R7AZ59</accession>
<dbReference type="Gene3D" id="1.10.3730.20">
    <property type="match status" value="1"/>
</dbReference>
<evidence type="ECO:0000256" key="1">
    <source>
        <dbReference type="ARBA" id="ARBA00004651"/>
    </source>
</evidence>
<dbReference type="RefSeq" id="WP_133682710.1">
    <property type="nucleotide sequence ID" value="NZ_SNZP01000013.1"/>
</dbReference>
<keyword evidence="2" id="KW-0813">Transport</keyword>
<evidence type="ECO:0000256" key="7">
    <source>
        <dbReference type="ARBA" id="ARBA00038032"/>
    </source>
</evidence>
<keyword evidence="5 9" id="KW-1133">Transmembrane helix</keyword>
<protein>
    <submittedName>
        <fullName evidence="10">Small multidrug resistance pump</fullName>
    </submittedName>
</protein>
<evidence type="ECO:0000256" key="8">
    <source>
        <dbReference type="RuleBase" id="RU003942"/>
    </source>
</evidence>
<comment type="similarity">
    <text evidence="7 8">Belongs to the drug/metabolite transporter (DMT) superfamily. Small multidrug resistance (SMR) (TC 2.A.7.1) family.</text>
</comment>
<name>A0A4R7AZ59_9NEIS</name>
<evidence type="ECO:0000313" key="10">
    <source>
        <dbReference type="EMBL" id="TDR73517.1"/>
    </source>
</evidence>
<keyword evidence="11" id="KW-1185">Reference proteome</keyword>
<dbReference type="EMBL" id="SNZP01000013">
    <property type="protein sequence ID" value="TDR73517.1"/>
    <property type="molecule type" value="Genomic_DNA"/>
</dbReference>
<keyword evidence="3" id="KW-1003">Cell membrane</keyword>
<feature type="transmembrane region" description="Helical" evidence="9">
    <location>
        <begin position="88"/>
        <end position="108"/>
    </location>
</feature>
<evidence type="ECO:0000256" key="5">
    <source>
        <dbReference type="ARBA" id="ARBA00022989"/>
    </source>
</evidence>
<dbReference type="FunFam" id="1.10.3730.20:FF:000001">
    <property type="entry name" value="Quaternary ammonium compound resistance transporter SugE"/>
    <property type="match status" value="1"/>
</dbReference>
<dbReference type="Pfam" id="PF00893">
    <property type="entry name" value="Multi_Drug_Res"/>
    <property type="match status" value="1"/>
</dbReference>
<dbReference type="InterPro" id="IPR045324">
    <property type="entry name" value="Small_multidrug_res"/>
</dbReference>
<dbReference type="GO" id="GO:0005886">
    <property type="term" value="C:plasma membrane"/>
    <property type="evidence" value="ECO:0007669"/>
    <property type="project" value="UniProtKB-SubCell"/>
</dbReference>
<feature type="transmembrane region" description="Helical" evidence="9">
    <location>
        <begin position="62"/>
        <end position="82"/>
    </location>
</feature>
<proteinExistence type="inferred from homology"/>
<evidence type="ECO:0000256" key="4">
    <source>
        <dbReference type="ARBA" id="ARBA00022692"/>
    </source>
</evidence>